<dbReference type="SUPFAM" id="SSF46785">
    <property type="entry name" value="Winged helix' DNA-binding domain"/>
    <property type="match status" value="2"/>
</dbReference>
<dbReference type="AlphaFoldDB" id="A0A0D6PL83"/>
<dbReference type="Pfam" id="PF00126">
    <property type="entry name" value="HTH_1"/>
    <property type="match status" value="2"/>
</dbReference>
<dbReference type="GO" id="GO:0003700">
    <property type="term" value="F:DNA-binding transcription factor activity"/>
    <property type="evidence" value="ECO:0007669"/>
    <property type="project" value="InterPro"/>
</dbReference>
<dbReference type="Pfam" id="PF03466">
    <property type="entry name" value="LysR_substrate"/>
    <property type="match status" value="1"/>
</dbReference>
<name>A0A0D6PL83_9PROT</name>
<protein>
    <submittedName>
        <fullName evidence="6">Transcriptional regulator</fullName>
    </submittedName>
</protein>
<organism evidence="6 7">
    <name type="scientific">Acidocella aminolytica 101 = DSM 11237</name>
    <dbReference type="NCBI Taxonomy" id="1120923"/>
    <lineage>
        <taxon>Bacteria</taxon>
        <taxon>Pseudomonadati</taxon>
        <taxon>Pseudomonadota</taxon>
        <taxon>Alphaproteobacteria</taxon>
        <taxon>Acetobacterales</taxon>
        <taxon>Acidocellaceae</taxon>
        <taxon>Acidocella</taxon>
    </lineage>
</organism>
<evidence type="ECO:0000313" key="6">
    <source>
        <dbReference type="EMBL" id="GAN81529.1"/>
    </source>
</evidence>
<dbReference type="InterPro" id="IPR000847">
    <property type="entry name" value="LysR_HTH_N"/>
</dbReference>
<keyword evidence="4" id="KW-0804">Transcription</keyword>
<evidence type="ECO:0000259" key="5">
    <source>
        <dbReference type="PROSITE" id="PS50931"/>
    </source>
</evidence>
<feature type="domain" description="HTH lysR-type" evidence="5">
    <location>
        <begin position="7"/>
        <end position="64"/>
    </location>
</feature>
<dbReference type="InterPro" id="IPR036390">
    <property type="entry name" value="WH_DNA-bd_sf"/>
</dbReference>
<reference evidence="6 7" key="1">
    <citation type="submission" date="2012-11" db="EMBL/GenBank/DDBJ databases">
        <title>Whole genome sequence of Acidocella aminolytica 101 = DSM 11237.</title>
        <authorList>
            <person name="Azuma Y."/>
            <person name="Higashiura N."/>
            <person name="Hirakawa H."/>
            <person name="Matsushita K."/>
        </authorList>
    </citation>
    <scope>NUCLEOTIDE SEQUENCE [LARGE SCALE GENOMIC DNA]</scope>
    <source>
        <strain evidence="7">101 / DSM 11237</strain>
    </source>
</reference>
<feature type="domain" description="HTH lysR-type" evidence="5">
    <location>
        <begin position="104"/>
        <end position="161"/>
    </location>
</feature>
<dbReference type="STRING" id="1120923.SAMN02746095_03151"/>
<dbReference type="Gene3D" id="3.40.190.290">
    <property type="match status" value="1"/>
</dbReference>
<dbReference type="RefSeq" id="WP_073211923.1">
    <property type="nucleotide sequence ID" value="NZ_BANC01000097.1"/>
</dbReference>
<accession>A0A0D6PL83</accession>
<evidence type="ECO:0000313" key="7">
    <source>
        <dbReference type="Proteomes" id="UP000032668"/>
    </source>
</evidence>
<dbReference type="Proteomes" id="UP000032668">
    <property type="component" value="Unassembled WGS sequence"/>
</dbReference>
<keyword evidence="7" id="KW-1185">Reference proteome</keyword>
<dbReference type="PROSITE" id="PS50931">
    <property type="entry name" value="HTH_LYSR"/>
    <property type="match status" value="2"/>
</dbReference>
<dbReference type="SUPFAM" id="SSF53850">
    <property type="entry name" value="Periplasmic binding protein-like II"/>
    <property type="match status" value="1"/>
</dbReference>
<evidence type="ECO:0000256" key="2">
    <source>
        <dbReference type="ARBA" id="ARBA00023015"/>
    </source>
</evidence>
<comment type="caution">
    <text evidence="6">The sequence shown here is derived from an EMBL/GenBank/DDBJ whole genome shotgun (WGS) entry which is preliminary data.</text>
</comment>
<dbReference type="PANTHER" id="PTHR30126">
    <property type="entry name" value="HTH-TYPE TRANSCRIPTIONAL REGULATOR"/>
    <property type="match status" value="1"/>
</dbReference>
<gene>
    <name evidence="6" type="ORF">Aam_099_003</name>
</gene>
<proteinExistence type="inferred from homology"/>
<keyword evidence="2" id="KW-0805">Transcription regulation</keyword>
<dbReference type="InterPro" id="IPR036388">
    <property type="entry name" value="WH-like_DNA-bd_sf"/>
</dbReference>
<keyword evidence="3" id="KW-0238">DNA-binding</keyword>
<dbReference type="GO" id="GO:0000976">
    <property type="term" value="F:transcription cis-regulatory region binding"/>
    <property type="evidence" value="ECO:0007669"/>
    <property type="project" value="TreeGrafter"/>
</dbReference>
<dbReference type="OrthoDB" id="155872at2"/>
<comment type="similarity">
    <text evidence="1">Belongs to the LysR transcriptional regulatory family.</text>
</comment>
<evidence type="ECO:0000256" key="4">
    <source>
        <dbReference type="ARBA" id="ARBA00023163"/>
    </source>
</evidence>
<dbReference type="InterPro" id="IPR005119">
    <property type="entry name" value="LysR_subst-bd"/>
</dbReference>
<dbReference type="PRINTS" id="PR00039">
    <property type="entry name" value="HTHLYSR"/>
</dbReference>
<evidence type="ECO:0000256" key="3">
    <source>
        <dbReference type="ARBA" id="ARBA00023125"/>
    </source>
</evidence>
<dbReference type="EMBL" id="BANC01000097">
    <property type="protein sequence ID" value="GAN81529.1"/>
    <property type="molecule type" value="Genomic_DNA"/>
</dbReference>
<dbReference type="Gene3D" id="1.10.10.10">
    <property type="entry name" value="Winged helix-like DNA-binding domain superfamily/Winged helix DNA-binding domain"/>
    <property type="match status" value="2"/>
</dbReference>
<sequence>MLQGHDLNLRHLFAAITIARLGNMSRAVESIHISQPALTHAIGKLETQLGEKIFERRNHGVETTRAGKLFLAHAQDGLERLAAAAQQLRQSGKMKPLAAPELHITSTQLRAFLAVLRTGGYTSAAKALMFSQPSIYRAVRELQAFLGVALFEASGKLMRATEPVQQFGAQVQLALASIQSGIDELTALHEPGFGRIQVGSLPLARSALLPGLLANFSSIYPKVSITVAEGQYSELIGGLRNGTIDMMFGALRADFDLQDLEQHTLFIDELCVVCRTGHPLVKAVPSPSALANYPWIVAAEHSPTQAIWTTFMKKSGVGLPPQQVQCGSILLARELIRNGDWLALMSPHQFQLEEEYGILARLDMKVHGSSRPIGVTLRKSWRPTSVQKNFLSMAEEMAQSLSAGHLP</sequence>
<dbReference type="PANTHER" id="PTHR30126:SF98">
    <property type="entry name" value="HTH-TYPE TRANSCRIPTIONAL ACTIVATOR BAUR"/>
    <property type="match status" value="1"/>
</dbReference>
<evidence type="ECO:0000256" key="1">
    <source>
        <dbReference type="ARBA" id="ARBA00009437"/>
    </source>
</evidence>